<dbReference type="Gene3D" id="1.10.10.60">
    <property type="entry name" value="Homeodomain-like"/>
    <property type="match status" value="1"/>
</dbReference>
<dbReference type="PANTHER" id="PTHR46889:SF4">
    <property type="entry name" value="TRANSPOSASE INSO FOR INSERTION SEQUENCE ELEMENT IS911B-RELATED"/>
    <property type="match status" value="1"/>
</dbReference>
<dbReference type="Pfam" id="PF00665">
    <property type="entry name" value="rve"/>
    <property type="match status" value="1"/>
</dbReference>
<dbReference type="GO" id="GO:0003677">
    <property type="term" value="F:DNA binding"/>
    <property type="evidence" value="ECO:0007669"/>
    <property type="project" value="InterPro"/>
</dbReference>
<dbReference type="EMBL" id="QYUJ01000014">
    <property type="protein sequence ID" value="RJF71707.1"/>
    <property type="molecule type" value="Genomic_DNA"/>
</dbReference>
<evidence type="ECO:0000313" key="5">
    <source>
        <dbReference type="EMBL" id="RJF71963.1"/>
    </source>
</evidence>
<dbReference type="InterPro" id="IPR012337">
    <property type="entry name" value="RNaseH-like_sf"/>
</dbReference>
<evidence type="ECO:0000259" key="2">
    <source>
        <dbReference type="PROSITE" id="PS50994"/>
    </source>
</evidence>
<dbReference type="GO" id="GO:0006313">
    <property type="term" value="P:DNA transposition"/>
    <property type="evidence" value="ECO:0007669"/>
    <property type="project" value="InterPro"/>
</dbReference>
<dbReference type="AlphaFoldDB" id="A0A418VBE7"/>
<evidence type="ECO:0000313" key="7">
    <source>
        <dbReference type="EMBL" id="RJF73346.1"/>
    </source>
</evidence>
<reference evidence="7 8" key="1">
    <citation type="submission" date="2018-09" db="EMBL/GenBank/DDBJ databases">
        <authorList>
            <person name="Zhu H."/>
        </authorList>
    </citation>
    <scope>NUCLEOTIDE SEQUENCE [LARGE SCALE GENOMIC DNA]</scope>
    <source>
        <strain evidence="7 8">K2S05-167</strain>
    </source>
</reference>
<dbReference type="InterPro" id="IPR025948">
    <property type="entry name" value="HTH-like_dom"/>
</dbReference>
<dbReference type="NCBIfam" id="NF033516">
    <property type="entry name" value="transpos_IS3"/>
    <property type="match status" value="1"/>
</dbReference>
<dbReference type="GO" id="GO:0004803">
    <property type="term" value="F:transposase activity"/>
    <property type="evidence" value="ECO:0007669"/>
    <property type="project" value="InterPro"/>
</dbReference>
<accession>A0A418VBE7</accession>
<dbReference type="OrthoDB" id="68750at2"/>
<dbReference type="GO" id="GO:0015074">
    <property type="term" value="P:DNA integration"/>
    <property type="evidence" value="ECO:0007669"/>
    <property type="project" value="InterPro"/>
</dbReference>
<feature type="domain" description="Integrase catalytic" evidence="2">
    <location>
        <begin position="221"/>
        <end position="384"/>
    </location>
</feature>
<dbReference type="PANTHER" id="PTHR46889">
    <property type="entry name" value="TRANSPOSASE INSF FOR INSERTION SEQUENCE IS3B-RELATED"/>
    <property type="match status" value="1"/>
</dbReference>
<dbReference type="Pfam" id="PF13333">
    <property type="entry name" value="rve_2"/>
    <property type="match status" value="1"/>
</dbReference>
<evidence type="ECO:0000313" key="3">
    <source>
        <dbReference type="EMBL" id="RJF71699.1"/>
    </source>
</evidence>
<dbReference type="Proteomes" id="UP000286287">
    <property type="component" value="Unassembled WGS sequence"/>
</dbReference>
<dbReference type="EMBL" id="QYUJ01000014">
    <property type="protein sequence ID" value="RJF72406.1"/>
    <property type="molecule type" value="Genomic_DNA"/>
</dbReference>
<dbReference type="Gene3D" id="3.30.420.10">
    <property type="entry name" value="Ribonuclease H-like superfamily/Ribonuclease H"/>
    <property type="match status" value="1"/>
</dbReference>
<evidence type="ECO:0000256" key="1">
    <source>
        <dbReference type="SAM" id="Coils"/>
    </source>
</evidence>
<evidence type="ECO:0000313" key="6">
    <source>
        <dbReference type="EMBL" id="RJF72406.1"/>
    </source>
</evidence>
<evidence type="ECO:0000313" key="8">
    <source>
        <dbReference type="Proteomes" id="UP000286287"/>
    </source>
</evidence>
<dbReference type="Pfam" id="PF01527">
    <property type="entry name" value="HTH_Tnp_1"/>
    <property type="match status" value="1"/>
</dbReference>
<dbReference type="InterPro" id="IPR002514">
    <property type="entry name" value="Transposase_8"/>
</dbReference>
<feature type="coiled-coil region" evidence="1">
    <location>
        <begin position="60"/>
        <end position="90"/>
    </location>
</feature>
<dbReference type="EMBL" id="QYUJ01000014">
    <property type="protein sequence ID" value="RJF71699.1"/>
    <property type="molecule type" value="Genomic_DNA"/>
</dbReference>
<dbReference type="Pfam" id="PF13276">
    <property type="entry name" value="HTH_21"/>
    <property type="match status" value="1"/>
</dbReference>
<keyword evidence="8" id="KW-1185">Reference proteome</keyword>
<keyword evidence="1" id="KW-0175">Coiled coil</keyword>
<sequence length="388" mass="44500">MGERGKYSGAFKLEAIRLAGEPDPSVPKVARDLGMSDSSLYGWIRQEKEAGERAFPGKGKQHLTEEQAEIKRLRRELEIARQERDVLKKGGRLLRQGKVSVFEFIEAHRGEFYLQVMCRMLGVTRAGYFSWRGRPISKKKMADDRLGEEIKEIHGQSKGRYGVPRIHAELKARGFVCSRRRVARLMRELGLRGKSRRKYKVTTKAAPGRQAAPDLVARNFQIEKPNTVWAGDISYLPTKEGWLYLAVMMDLHSRRVVGWARGERLTTDLPLAALQMGVDRRQPPPGLIHHSDRGSQYSSHLYQQALEKRQILCSMGKKGDCFDNAVLESFFSTLKRELLLGQVFELRQEARTQVFEFIEVFYNRQRRHRALGFLSPLEFEQINQGVAA</sequence>
<dbReference type="InterPro" id="IPR001584">
    <property type="entry name" value="Integrase_cat-core"/>
</dbReference>
<dbReference type="EMBL" id="QYUJ01000014">
    <property type="protein sequence ID" value="RJF73346.1"/>
    <property type="molecule type" value="Genomic_DNA"/>
</dbReference>
<dbReference type="RefSeq" id="WP_119763135.1">
    <property type="nucleotide sequence ID" value="NZ_QYUJ01000014.1"/>
</dbReference>
<name>A0A418VBE7_9DEIO</name>
<gene>
    <name evidence="3" type="ORF">D3875_09080</name>
    <name evidence="4" type="ORF">D3875_09130</name>
    <name evidence="5" type="ORF">D3875_10690</name>
    <name evidence="6" type="ORF">D3875_13450</name>
    <name evidence="7" type="ORF">D3875_19125</name>
</gene>
<evidence type="ECO:0000313" key="4">
    <source>
        <dbReference type="EMBL" id="RJF71707.1"/>
    </source>
</evidence>
<proteinExistence type="predicted"/>
<dbReference type="SUPFAM" id="SSF53098">
    <property type="entry name" value="Ribonuclease H-like"/>
    <property type="match status" value="1"/>
</dbReference>
<dbReference type="InterPro" id="IPR050900">
    <property type="entry name" value="Transposase_IS3/IS150/IS904"/>
</dbReference>
<dbReference type="PROSITE" id="PS50994">
    <property type="entry name" value="INTEGRASE"/>
    <property type="match status" value="1"/>
</dbReference>
<dbReference type="InterPro" id="IPR036397">
    <property type="entry name" value="RNaseH_sf"/>
</dbReference>
<dbReference type="EMBL" id="QYUJ01000014">
    <property type="protein sequence ID" value="RJF71963.1"/>
    <property type="molecule type" value="Genomic_DNA"/>
</dbReference>
<dbReference type="SUPFAM" id="SSF46689">
    <property type="entry name" value="Homeodomain-like"/>
    <property type="match status" value="1"/>
</dbReference>
<dbReference type="InterPro" id="IPR009057">
    <property type="entry name" value="Homeodomain-like_sf"/>
</dbReference>
<dbReference type="InterPro" id="IPR048020">
    <property type="entry name" value="Transpos_IS3"/>
</dbReference>
<protein>
    <submittedName>
        <fullName evidence="7">IS3 family transposase</fullName>
    </submittedName>
</protein>
<organism evidence="7 8">
    <name type="scientific">Deinococcus cavernae</name>
    <dbReference type="NCBI Taxonomy" id="2320857"/>
    <lineage>
        <taxon>Bacteria</taxon>
        <taxon>Thermotogati</taxon>
        <taxon>Deinococcota</taxon>
        <taxon>Deinococci</taxon>
        <taxon>Deinococcales</taxon>
        <taxon>Deinococcaceae</taxon>
        <taxon>Deinococcus</taxon>
    </lineage>
</organism>
<comment type="caution">
    <text evidence="7">The sequence shown here is derived from an EMBL/GenBank/DDBJ whole genome shotgun (WGS) entry which is preliminary data.</text>
</comment>